<proteinExistence type="predicted"/>
<accession>A0A0H5SZJ0</accession>
<feature type="region of interest" description="Disordered" evidence="1">
    <location>
        <begin position="51"/>
        <end position="76"/>
    </location>
</feature>
<evidence type="ECO:0000256" key="1">
    <source>
        <dbReference type="SAM" id="MobiDB-lite"/>
    </source>
</evidence>
<dbReference type="Proteomes" id="UP000236497">
    <property type="component" value="Unassembled WGS sequence"/>
</dbReference>
<dbReference type="EMBL" id="CVTD020000029">
    <property type="protein sequence ID" value="CRZ35813.1"/>
    <property type="molecule type" value="Genomic_DNA"/>
</dbReference>
<gene>
    <name evidence="2" type="ORF">HHT355_2632</name>
</gene>
<reference evidence="2 3" key="1">
    <citation type="submission" date="2015-06" db="EMBL/GenBank/DDBJ databases">
        <authorList>
            <person name="Wibberg Daniel"/>
        </authorList>
    </citation>
    <scope>NUCLEOTIDE SEQUENCE [LARGE SCALE GENOMIC DNA]</scope>
    <source>
        <strain evidence="2 3">T3/55T</strain>
    </source>
</reference>
<dbReference type="OrthoDB" id="8858565at2"/>
<dbReference type="Pfam" id="PF09954">
    <property type="entry name" value="DUF2188"/>
    <property type="match status" value="1"/>
</dbReference>
<dbReference type="AlphaFoldDB" id="A0A0H5SZJ0"/>
<name>A0A0H5SZJ0_HERHM</name>
<keyword evidence="3" id="KW-1185">Reference proteome</keyword>
<protein>
    <recommendedName>
        <fullName evidence="4">DUF2188 domain-containing protein</fullName>
    </recommendedName>
</protein>
<evidence type="ECO:0008006" key="4">
    <source>
        <dbReference type="Google" id="ProtNLM"/>
    </source>
</evidence>
<evidence type="ECO:0000313" key="2">
    <source>
        <dbReference type="EMBL" id="CRZ35813.1"/>
    </source>
</evidence>
<dbReference type="InterPro" id="IPR018691">
    <property type="entry name" value="DUF2188"/>
</dbReference>
<dbReference type="RefSeq" id="WP_103203879.1">
    <property type="nucleotide sequence ID" value="NZ_CVTD020000029.1"/>
</dbReference>
<evidence type="ECO:0000313" key="3">
    <source>
        <dbReference type="Proteomes" id="UP000236497"/>
    </source>
</evidence>
<feature type="compositionally biased region" description="Basic and acidic residues" evidence="1">
    <location>
        <begin position="54"/>
        <end position="76"/>
    </location>
</feature>
<sequence length="76" mass="8560">MGKNQWVVRHGDKWAVKGEGNERATKVTGTQKQAINVAKEIAQNQKSELIIQGRDGKIRSKDSYGNDPYPPKDKEH</sequence>
<organism evidence="2 3">
    <name type="scientific">Herbinix hemicellulosilytica</name>
    <dbReference type="NCBI Taxonomy" id="1564487"/>
    <lineage>
        <taxon>Bacteria</taxon>
        <taxon>Bacillati</taxon>
        <taxon>Bacillota</taxon>
        <taxon>Clostridia</taxon>
        <taxon>Lachnospirales</taxon>
        <taxon>Lachnospiraceae</taxon>
        <taxon>Herbinix</taxon>
    </lineage>
</organism>